<name>A0A1S2N773_9BURK</name>
<accession>A0A1S2N773</accession>
<keyword evidence="1" id="KW-0812">Transmembrane</keyword>
<feature type="transmembrane region" description="Helical" evidence="1">
    <location>
        <begin position="144"/>
        <end position="162"/>
    </location>
</feature>
<keyword evidence="1" id="KW-1133">Transmembrane helix</keyword>
<comment type="caution">
    <text evidence="2">The sequence shown here is derived from an EMBL/GenBank/DDBJ whole genome shotgun (WGS) entry which is preliminary data.</text>
</comment>
<organism evidence="2 3">
    <name type="scientific">Massilia timonae</name>
    <dbReference type="NCBI Taxonomy" id="47229"/>
    <lineage>
        <taxon>Bacteria</taxon>
        <taxon>Pseudomonadati</taxon>
        <taxon>Pseudomonadota</taxon>
        <taxon>Betaproteobacteria</taxon>
        <taxon>Burkholderiales</taxon>
        <taxon>Oxalobacteraceae</taxon>
        <taxon>Telluria group</taxon>
        <taxon>Massilia</taxon>
    </lineage>
</organism>
<dbReference type="Proteomes" id="UP000180246">
    <property type="component" value="Unassembled WGS sequence"/>
</dbReference>
<dbReference type="AlphaFoldDB" id="A0A1S2N773"/>
<evidence type="ECO:0000313" key="2">
    <source>
        <dbReference type="EMBL" id="OIJ40936.1"/>
    </source>
</evidence>
<feature type="transmembrane region" description="Helical" evidence="1">
    <location>
        <begin position="75"/>
        <end position="94"/>
    </location>
</feature>
<keyword evidence="1" id="KW-0472">Membrane</keyword>
<proteinExistence type="predicted"/>
<gene>
    <name evidence="2" type="ORF">LO55_228</name>
</gene>
<evidence type="ECO:0000256" key="1">
    <source>
        <dbReference type="SAM" id="Phobius"/>
    </source>
</evidence>
<feature type="transmembrane region" description="Helical" evidence="1">
    <location>
        <begin position="12"/>
        <end position="30"/>
    </location>
</feature>
<sequence length="223" mass="24202">MPSNPQKTMVPMPLMAVSIGLALVVIHALIAHDGDRITAAVIAVCCVPFVLYWLPSNRSADGPHFVLDKHPAPSLTCWARRAVIFCMVLAFLFAQPGQAEAVRSTAGLVAGALLLVLLATPRWGNRFAPMAWAAVAVQFVMPPLHPWLFLGTLLVVAVLAIWRHRRRQLSNQPGRPQAGASSDAIFSIFPRTTAHRKLNCTSVAAAFRSRSRPITPQMDCAAQ</sequence>
<protein>
    <submittedName>
        <fullName evidence="2">Putative membrane protein</fullName>
    </submittedName>
</protein>
<feature type="transmembrane region" description="Helical" evidence="1">
    <location>
        <begin position="37"/>
        <end position="55"/>
    </location>
</feature>
<feature type="transmembrane region" description="Helical" evidence="1">
    <location>
        <begin position="106"/>
        <end position="124"/>
    </location>
</feature>
<evidence type="ECO:0000313" key="3">
    <source>
        <dbReference type="Proteomes" id="UP000180246"/>
    </source>
</evidence>
<reference evidence="2 3" key="1">
    <citation type="submission" date="2014-10" db="EMBL/GenBank/DDBJ databases">
        <authorList>
            <person name="Seo M.-J."/>
            <person name="Seok Y.J."/>
            <person name="Cha I.-T."/>
        </authorList>
    </citation>
    <scope>NUCLEOTIDE SEQUENCE [LARGE SCALE GENOMIC DNA]</scope>
    <source>
        <strain evidence="2 3">NEU</strain>
    </source>
</reference>
<dbReference type="EMBL" id="JRYB01000001">
    <property type="protein sequence ID" value="OIJ40936.1"/>
    <property type="molecule type" value="Genomic_DNA"/>
</dbReference>